<dbReference type="InterPro" id="IPR051393">
    <property type="entry name" value="ABC_transporter_permease"/>
</dbReference>
<dbReference type="CDD" id="cd06261">
    <property type="entry name" value="TM_PBP2"/>
    <property type="match status" value="1"/>
</dbReference>
<comment type="similarity">
    <text evidence="7">Belongs to the binding-protein-dependent transport system permease family.</text>
</comment>
<feature type="transmembrane region" description="Helical" evidence="7">
    <location>
        <begin position="128"/>
        <end position="149"/>
    </location>
</feature>
<organism evidence="10 11">
    <name type="scientific">Kineococcus aurantiacus</name>
    <dbReference type="NCBI Taxonomy" id="37633"/>
    <lineage>
        <taxon>Bacteria</taxon>
        <taxon>Bacillati</taxon>
        <taxon>Actinomycetota</taxon>
        <taxon>Actinomycetes</taxon>
        <taxon>Kineosporiales</taxon>
        <taxon>Kineosporiaceae</taxon>
        <taxon>Kineococcus</taxon>
    </lineage>
</organism>
<dbReference type="Pfam" id="PF00528">
    <property type="entry name" value="BPD_transp_1"/>
    <property type="match status" value="1"/>
</dbReference>
<dbReference type="PROSITE" id="PS50928">
    <property type="entry name" value="ABC_TM1"/>
    <property type="match status" value="1"/>
</dbReference>
<feature type="transmembrane region" description="Helical" evidence="7">
    <location>
        <begin position="99"/>
        <end position="121"/>
    </location>
</feature>
<reference evidence="10 11" key="1">
    <citation type="submission" date="2020-07" db="EMBL/GenBank/DDBJ databases">
        <title>Sequencing the genomes of 1000 actinobacteria strains.</title>
        <authorList>
            <person name="Klenk H.-P."/>
        </authorList>
    </citation>
    <scope>NUCLEOTIDE SEQUENCE [LARGE SCALE GENOMIC DNA]</scope>
    <source>
        <strain evidence="10 11">DSM 7487</strain>
    </source>
</reference>
<dbReference type="PANTHER" id="PTHR30193:SF37">
    <property type="entry name" value="INNER MEMBRANE ABC TRANSPORTER PERMEASE PROTEIN YCJO"/>
    <property type="match status" value="1"/>
</dbReference>
<evidence type="ECO:0000259" key="9">
    <source>
        <dbReference type="PROSITE" id="PS50928"/>
    </source>
</evidence>
<dbReference type="GO" id="GO:0055085">
    <property type="term" value="P:transmembrane transport"/>
    <property type="evidence" value="ECO:0007669"/>
    <property type="project" value="InterPro"/>
</dbReference>
<accession>A0A7Y9ATS5</accession>
<proteinExistence type="inferred from homology"/>
<dbReference type="InterPro" id="IPR000515">
    <property type="entry name" value="MetI-like"/>
</dbReference>
<dbReference type="EMBL" id="JACCBB010000001">
    <property type="protein sequence ID" value="NYD21932.1"/>
    <property type="molecule type" value="Genomic_DNA"/>
</dbReference>
<dbReference type="InterPro" id="IPR035906">
    <property type="entry name" value="MetI-like_sf"/>
</dbReference>
<dbReference type="Proteomes" id="UP000521922">
    <property type="component" value="Unassembled WGS sequence"/>
</dbReference>
<evidence type="ECO:0000256" key="4">
    <source>
        <dbReference type="ARBA" id="ARBA00022692"/>
    </source>
</evidence>
<feature type="transmembrane region" description="Helical" evidence="7">
    <location>
        <begin position="287"/>
        <end position="312"/>
    </location>
</feature>
<protein>
    <submittedName>
        <fullName evidence="10">Raffinose/stachyose/melibiose transport system permease protein</fullName>
    </submittedName>
</protein>
<keyword evidence="5 7" id="KW-1133">Transmembrane helix</keyword>
<gene>
    <name evidence="10" type="ORF">BJ968_001472</name>
</gene>
<evidence type="ECO:0000256" key="2">
    <source>
        <dbReference type="ARBA" id="ARBA00022448"/>
    </source>
</evidence>
<evidence type="ECO:0000256" key="6">
    <source>
        <dbReference type="ARBA" id="ARBA00023136"/>
    </source>
</evidence>
<sequence>MSPAAAVRPDATGSVPPPAPGGGGRVPRRRRAASRVAAWWWSLPALALIAAVHYATTIAGSAYAFTDFNGFRSPEFVGLANFREILTGAAPLRALLNTVVIAVAFLVLTNVLGMAFAVALNRQLKSRYVLRTVLFAPVVLSPLAVSYVWKFLFQQDGPINQVLGAVGLESLQRTWLGDPLTVVPAITTVMVWQHIGLTMVIYLAGLAGVPPENEEAAAMDGAGPWSRFRHVVLPALRPTILVASTMILVQGLRVFDQVQALTGGGPFGASDTLATSVYKETFVNGRFGYGSALALVMTAIVLLCALVQMLLLRERKEK</sequence>
<dbReference type="Gene3D" id="1.10.3720.10">
    <property type="entry name" value="MetI-like"/>
    <property type="match status" value="1"/>
</dbReference>
<keyword evidence="2 7" id="KW-0813">Transport</keyword>
<comment type="subcellular location">
    <subcellularLocation>
        <location evidence="1 7">Cell membrane</location>
        <topology evidence="1 7">Multi-pass membrane protein</topology>
    </subcellularLocation>
</comment>
<evidence type="ECO:0000256" key="5">
    <source>
        <dbReference type="ARBA" id="ARBA00022989"/>
    </source>
</evidence>
<evidence type="ECO:0000256" key="3">
    <source>
        <dbReference type="ARBA" id="ARBA00022475"/>
    </source>
</evidence>
<dbReference type="PANTHER" id="PTHR30193">
    <property type="entry name" value="ABC TRANSPORTER PERMEASE PROTEIN"/>
    <property type="match status" value="1"/>
</dbReference>
<evidence type="ECO:0000256" key="7">
    <source>
        <dbReference type="RuleBase" id="RU363032"/>
    </source>
</evidence>
<evidence type="ECO:0000313" key="10">
    <source>
        <dbReference type="EMBL" id="NYD21932.1"/>
    </source>
</evidence>
<comment type="caution">
    <text evidence="10">The sequence shown here is derived from an EMBL/GenBank/DDBJ whole genome shotgun (WGS) entry which is preliminary data.</text>
</comment>
<dbReference type="AlphaFoldDB" id="A0A7Y9ATS5"/>
<dbReference type="GO" id="GO:0005886">
    <property type="term" value="C:plasma membrane"/>
    <property type="evidence" value="ECO:0007669"/>
    <property type="project" value="UniProtKB-SubCell"/>
</dbReference>
<keyword evidence="4 7" id="KW-0812">Transmembrane</keyword>
<dbReference type="RefSeq" id="WP_218884912.1">
    <property type="nucleotide sequence ID" value="NZ_BAAAGN010000005.1"/>
</dbReference>
<evidence type="ECO:0000256" key="1">
    <source>
        <dbReference type="ARBA" id="ARBA00004651"/>
    </source>
</evidence>
<feature type="transmembrane region" description="Helical" evidence="7">
    <location>
        <begin position="38"/>
        <end position="65"/>
    </location>
</feature>
<keyword evidence="11" id="KW-1185">Reference proteome</keyword>
<feature type="transmembrane region" description="Helical" evidence="7">
    <location>
        <begin position="231"/>
        <end position="252"/>
    </location>
</feature>
<keyword evidence="3" id="KW-1003">Cell membrane</keyword>
<keyword evidence="6 7" id="KW-0472">Membrane</keyword>
<dbReference type="SUPFAM" id="SSF161098">
    <property type="entry name" value="MetI-like"/>
    <property type="match status" value="1"/>
</dbReference>
<evidence type="ECO:0000313" key="11">
    <source>
        <dbReference type="Proteomes" id="UP000521922"/>
    </source>
</evidence>
<evidence type="ECO:0000256" key="8">
    <source>
        <dbReference type="SAM" id="MobiDB-lite"/>
    </source>
</evidence>
<feature type="region of interest" description="Disordered" evidence="8">
    <location>
        <begin position="1"/>
        <end position="27"/>
    </location>
</feature>
<name>A0A7Y9ATS5_9ACTN</name>
<feature type="transmembrane region" description="Helical" evidence="7">
    <location>
        <begin position="191"/>
        <end position="210"/>
    </location>
</feature>
<feature type="domain" description="ABC transmembrane type-1" evidence="9">
    <location>
        <begin position="95"/>
        <end position="308"/>
    </location>
</feature>